<sequence>MKKAKSLLIFLGVVLLVSVGAFSLLKCTVSTHNEVDLEKSDTAKAASSKKVPKQDISLVGLGDSLTHGVGDPENKGGYVHMIKQKLNKEHNVSVTTNNFGKTGDRSDQIEKRVETSKKLQDALEDADVITMTVGGNDLMQVMQNNFMALAANKLDKVMPKEEEKYDAKLSSLFAAVRKYNSKAPIFLISVYNPFYVYFPNLTPMQEYTEEWNKIAESHAEKDDKMEFVDVCDQLSEGQYYGHSKKKLKQEANSDLAELSNQKLETALNDKSEKNDYLSDADHFHPNKKGYRYMTSRLYEVMEKHEDLWLKKGNE</sequence>
<evidence type="ECO:0000259" key="1">
    <source>
        <dbReference type="Pfam" id="PF13472"/>
    </source>
</evidence>
<feature type="domain" description="SGNH hydrolase-type esterase" evidence="1">
    <location>
        <begin position="61"/>
        <end position="291"/>
    </location>
</feature>
<evidence type="ECO:0000313" key="2">
    <source>
        <dbReference type="EMBL" id="MSA68025.1"/>
    </source>
</evidence>
<dbReference type="Gene3D" id="3.40.50.1110">
    <property type="entry name" value="SGNH hydrolase"/>
    <property type="match status" value="1"/>
</dbReference>
<reference evidence="2" key="1">
    <citation type="journal article" date="2019" name="Nat. Med.">
        <title>A library of human gut bacterial isolates paired with longitudinal multiomics data enables mechanistic microbiome research.</title>
        <authorList>
            <person name="Poyet M."/>
            <person name="Groussin M."/>
            <person name="Gibbons S.M."/>
            <person name="Avila-Pacheco J."/>
            <person name="Jiang X."/>
            <person name="Kearney S.M."/>
            <person name="Perrotta A.R."/>
            <person name="Berdy B."/>
            <person name="Zhao S."/>
            <person name="Lieberman T.D."/>
            <person name="Swanson P.K."/>
            <person name="Smith M."/>
            <person name="Roesemann S."/>
            <person name="Alexander J.E."/>
            <person name="Rich S.A."/>
            <person name="Livny J."/>
            <person name="Vlamakis H."/>
            <person name="Clish C."/>
            <person name="Bullock K."/>
            <person name="Deik A."/>
            <person name="Scott J."/>
            <person name="Pierce K.A."/>
            <person name="Xavier R.J."/>
            <person name="Alm E.J."/>
        </authorList>
    </citation>
    <scope>NUCLEOTIDE SEQUENCE</scope>
    <source>
        <strain evidence="2">BIOML-A18</strain>
    </source>
</reference>
<dbReference type="SUPFAM" id="SSF52266">
    <property type="entry name" value="SGNH hydrolase"/>
    <property type="match status" value="1"/>
</dbReference>
<dbReference type="Pfam" id="PF13472">
    <property type="entry name" value="Lipase_GDSL_2"/>
    <property type="match status" value="1"/>
</dbReference>
<comment type="caution">
    <text evidence="2">The sequence shown here is derived from an EMBL/GenBank/DDBJ whole genome shotgun (WGS) entry which is preliminary data.</text>
</comment>
<dbReference type="InterPro" id="IPR013830">
    <property type="entry name" value="SGNH_hydro"/>
</dbReference>
<dbReference type="InterPro" id="IPR036514">
    <property type="entry name" value="SGNH_hydro_sf"/>
</dbReference>
<proteinExistence type="predicted"/>
<dbReference type="PANTHER" id="PTHR30383">
    <property type="entry name" value="THIOESTERASE 1/PROTEASE 1/LYSOPHOSPHOLIPASE L1"/>
    <property type="match status" value="1"/>
</dbReference>
<protein>
    <submittedName>
        <fullName evidence="2">Lipase</fullName>
    </submittedName>
</protein>
<dbReference type="RefSeq" id="WP_172974618.1">
    <property type="nucleotide sequence ID" value="NZ_JAQEZR010000001.1"/>
</dbReference>
<accession>A0A6A8GYW7</accession>
<gene>
    <name evidence="2" type="ORF">GKC89_02640</name>
</gene>
<dbReference type="GO" id="GO:0004622">
    <property type="term" value="F:phosphatidylcholine lysophospholipase activity"/>
    <property type="evidence" value="ECO:0007669"/>
    <property type="project" value="TreeGrafter"/>
</dbReference>
<dbReference type="EMBL" id="WKOD01000005">
    <property type="protein sequence ID" value="MSA68025.1"/>
    <property type="molecule type" value="Genomic_DNA"/>
</dbReference>
<dbReference type="AlphaFoldDB" id="A0A6A8GYW7"/>
<dbReference type="InterPro" id="IPR051532">
    <property type="entry name" value="Ester_Hydrolysis_Enzymes"/>
</dbReference>
<dbReference type="PANTHER" id="PTHR30383:SF27">
    <property type="entry name" value="SPORE GERMINATION LIPASE LIPC"/>
    <property type="match status" value="1"/>
</dbReference>
<dbReference type="CDD" id="cd04506">
    <property type="entry name" value="SGNH_hydrolase_YpmR_like"/>
    <property type="match status" value="1"/>
</dbReference>
<name>A0A6A8GYW7_9LACO</name>
<organism evidence="2">
    <name type="scientific">Ligilactobacillus ruminis</name>
    <dbReference type="NCBI Taxonomy" id="1623"/>
    <lineage>
        <taxon>Bacteria</taxon>
        <taxon>Bacillati</taxon>
        <taxon>Bacillota</taxon>
        <taxon>Bacilli</taxon>
        <taxon>Lactobacillales</taxon>
        <taxon>Lactobacillaceae</taxon>
        <taxon>Ligilactobacillus</taxon>
    </lineage>
</organism>